<dbReference type="PANTHER" id="PTHR43281:SF1">
    <property type="entry name" value="FARNESYL DIPHOSPHATE SYNTHASE"/>
    <property type="match status" value="1"/>
</dbReference>
<dbReference type="PANTHER" id="PTHR43281">
    <property type="entry name" value="FARNESYL DIPHOSPHATE SYNTHASE"/>
    <property type="match status" value="1"/>
</dbReference>
<dbReference type="InterPro" id="IPR053378">
    <property type="entry name" value="Prenyl_diphosphate_synthase"/>
</dbReference>
<protein>
    <submittedName>
        <fullName evidence="8">Farnesyl-diphosphate synthase</fullName>
    </submittedName>
</protein>
<evidence type="ECO:0000256" key="4">
    <source>
        <dbReference type="ARBA" id="ARBA00022723"/>
    </source>
</evidence>
<sequence length="298" mass="32249">MAEVSTDTFLEIAERLRPEVDAALARLTEFDDDCPTRLRDAIRYSLLAPGKRLRPVLALLAAEACGSDRSNAIAPACAVEMIHAYSLIHDDLPAMDDDDLRRGRPTCHRQFDEATAILAGDALLTRAFEVLATEIPDANQSRRCLRELTHAAGASQLVGGQVDDLQFESLPGTADDLAKIHRRKTGAMITVSLRLGGIVADADESLLDALTQYGDAVGLAFQITDDLLDVQGDEKSMGKRVGKDAGKGKMTFPGIWGIEESRRKAEQLIHQASDAATTLPCGGHALISLAHYVLERNH</sequence>
<dbReference type="Pfam" id="PF00348">
    <property type="entry name" value="polyprenyl_synt"/>
    <property type="match status" value="1"/>
</dbReference>
<dbReference type="Gene3D" id="1.10.600.10">
    <property type="entry name" value="Farnesyl Diphosphate Synthase"/>
    <property type="match status" value="1"/>
</dbReference>
<dbReference type="PROSITE" id="PS00723">
    <property type="entry name" value="POLYPRENYL_SYNTHASE_1"/>
    <property type="match status" value="1"/>
</dbReference>
<dbReference type="GO" id="GO:0046872">
    <property type="term" value="F:metal ion binding"/>
    <property type="evidence" value="ECO:0007669"/>
    <property type="project" value="UniProtKB-KW"/>
</dbReference>
<dbReference type="GO" id="GO:0005737">
    <property type="term" value="C:cytoplasm"/>
    <property type="evidence" value="ECO:0007669"/>
    <property type="project" value="UniProtKB-ARBA"/>
</dbReference>
<dbReference type="RefSeq" id="WP_105330120.1">
    <property type="nucleotide sequence ID" value="NZ_PUHY01000010.1"/>
</dbReference>
<comment type="cofactor">
    <cofactor evidence="1">
        <name>Mg(2+)</name>
        <dbReference type="ChEBI" id="CHEBI:18420"/>
    </cofactor>
</comment>
<gene>
    <name evidence="8" type="ORF">C5Y83_12735</name>
</gene>
<dbReference type="InterPro" id="IPR008949">
    <property type="entry name" value="Isoprenoid_synthase_dom_sf"/>
</dbReference>
<dbReference type="CDD" id="cd00685">
    <property type="entry name" value="Trans_IPPS_HT"/>
    <property type="match status" value="1"/>
</dbReference>
<comment type="similarity">
    <text evidence="2 7">Belongs to the FPP/GGPP synthase family.</text>
</comment>
<evidence type="ECO:0000256" key="3">
    <source>
        <dbReference type="ARBA" id="ARBA00022679"/>
    </source>
</evidence>
<dbReference type="OrthoDB" id="9805316at2"/>
<evidence type="ECO:0000256" key="6">
    <source>
        <dbReference type="ARBA" id="ARBA00023229"/>
    </source>
</evidence>
<evidence type="ECO:0000313" key="8">
    <source>
        <dbReference type="EMBL" id="PQO34389.1"/>
    </source>
</evidence>
<dbReference type="GO" id="GO:0004659">
    <property type="term" value="F:prenyltransferase activity"/>
    <property type="evidence" value="ECO:0007669"/>
    <property type="project" value="InterPro"/>
</dbReference>
<dbReference type="SUPFAM" id="SSF48576">
    <property type="entry name" value="Terpenoid synthases"/>
    <property type="match status" value="1"/>
</dbReference>
<keyword evidence="6" id="KW-0414">Isoprene biosynthesis</keyword>
<dbReference type="SFLD" id="SFLDS00005">
    <property type="entry name" value="Isoprenoid_Synthase_Type_I"/>
    <property type="match status" value="1"/>
</dbReference>
<name>A0A2S8FQD4_9BACT</name>
<organism evidence="8 9">
    <name type="scientific">Blastopirellula marina</name>
    <dbReference type="NCBI Taxonomy" id="124"/>
    <lineage>
        <taxon>Bacteria</taxon>
        <taxon>Pseudomonadati</taxon>
        <taxon>Planctomycetota</taxon>
        <taxon>Planctomycetia</taxon>
        <taxon>Pirellulales</taxon>
        <taxon>Pirellulaceae</taxon>
        <taxon>Blastopirellula</taxon>
    </lineage>
</organism>
<evidence type="ECO:0000256" key="2">
    <source>
        <dbReference type="ARBA" id="ARBA00006706"/>
    </source>
</evidence>
<dbReference type="FunFam" id="1.10.600.10:FF:000001">
    <property type="entry name" value="Geranylgeranyl diphosphate synthase"/>
    <property type="match status" value="1"/>
</dbReference>
<keyword evidence="5" id="KW-0460">Magnesium</keyword>
<dbReference type="NCBIfam" id="NF045485">
    <property type="entry name" value="FPPsyn"/>
    <property type="match status" value="1"/>
</dbReference>
<dbReference type="InterPro" id="IPR033749">
    <property type="entry name" value="Polyprenyl_synt_CS"/>
</dbReference>
<keyword evidence="4" id="KW-0479">Metal-binding</keyword>
<dbReference type="SFLD" id="SFLDG01017">
    <property type="entry name" value="Polyprenyl_Transferase_Like"/>
    <property type="match status" value="1"/>
</dbReference>
<dbReference type="PROSITE" id="PS00444">
    <property type="entry name" value="POLYPRENYL_SYNTHASE_2"/>
    <property type="match status" value="1"/>
</dbReference>
<keyword evidence="3 7" id="KW-0808">Transferase</keyword>
<dbReference type="EMBL" id="PUHY01000010">
    <property type="protein sequence ID" value="PQO34389.1"/>
    <property type="molecule type" value="Genomic_DNA"/>
</dbReference>
<dbReference type="Proteomes" id="UP000238322">
    <property type="component" value="Unassembled WGS sequence"/>
</dbReference>
<dbReference type="AlphaFoldDB" id="A0A2S8FQD4"/>
<comment type="caution">
    <text evidence="8">The sequence shown here is derived from an EMBL/GenBank/DDBJ whole genome shotgun (WGS) entry which is preliminary data.</text>
</comment>
<dbReference type="InterPro" id="IPR000092">
    <property type="entry name" value="Polyprenyl_synt"/>
</dbReference>
<evidence type="ECO:0000256" key="7">
    <source>
        <dbReference type="RuleBase" id="RU004466"/>
    </source>
</evidence>
<reference evidence="8 9" key="1">
    <citation type="submission" date="2018-02" db="EMBL/GenBank/DDBJ databases">
        <title>Comparative genomes isolates from brazilian mangrove.</title>
        <authorList>
            <person name="Araujo J.E."/>
            <person name="Taketani R.G."/>
            <person name="Silva M.C.P."/>
            <person name="Loureco M.V."/>
            <person name="Andreote F.D."/>
        </authorList>
    </citation>
    <scope>NUCLEOTIDE SEQUENCE [LARGE SCALE GENOMIC DNA]</scope>
    <source>
        <strain evidence="8 9">Hex-1 MGV</strain>
    </source>
</reference>
<accession>A0A2S8FQD4</accession>
<evidence type="ECO:0000313" key="9">
    <source>
        <dbReference type="Proteomes" id="UP000238322"/>
    </source>
</evidence>
<evidence type="ECO:0000256" key="1">
    <source>
        <dbReference type="ARBA" id="ARBA00001946"/>
    </source>
</evidence>
<proteinExistence type="inferred from homology"/>
<dbReference type="GO" id="GO:0016114">
    <property type="term" value="P:terpenoid biosynthetic process"/>
    <property type="evidence" value="ECO:0007669"/>
    <property type="project" value="UniProtKB-ARBA"/>
</dbReference>
<evidence type="ECO:0000256" key="5">
    <source>
        <dbReference type="ARBA" id="ARBA00022842"/>
    </source>
</evidence>